<protein>
    <submittedName>
        <fullName evidence="8">DUF903 domain-containing protein</fullName>
    </submittedName>
</protein>
<keyword evidence="9" id="KW-1185">Reference proteome</keyword>
<keyword evidence="2 6" id="KW-0732">Signal</keyword>
<keyword evidence="5" id="KW-0449">Lipoprotein</keyword>
<keyword evidence="4" id="KW-0564">Palmitate</keyword>
<evidence type="ECO:0000256" key="4">
    <source>
        <dbReference type="ARBA" id="ARBA00023139"/>
    </source>
</evidence>
<dbReference type="PANTHER" id="PTHR37011">
    <property type="entry name" value="POT FAMILY PEPTIDE TRANSPORT PROTEIN-RELATED"/>
    <property type="match status" value="1"/>
</dbReference>
<dbReference type="PANTHER" id="PTHR37011:SF1">
    <property type="entry name" value="POT FAMILY PEPTIDE TRANSPORT PROTEIN"/>
    <property type="match status" value="1"/>
</dbReference>
<comment type="caution">
    <text evidence="8">The sequence shown here is derived from an EMBL/GenBank/DDBJ whole genome shotgun (WGS) entry which is preliminary data.</text>
</comment>
<dbReference type="AlphaFoldDB" id="A0A421DQQ5"/>
<evidence type="ECO:0000256" key="5">
    <source>
        <dbReference type="ARBA" id="ARBA00023288"/>
    </source>
</evidence>
<dbReference type="Pfam" id="PF06004">
    <property type="entry name" value="DUF903"/>
    <property type="match status" value="1"/>
</dbReference>
<evidence type="ECO:0000256" key="3">
    <source>
        <dbReference type="ARBA" id="ARBA00023136"/>
    </source>
</evidence>
<dbReference type="InterPro" id="IPR010920">
    <property type="entry name" value="LSM_dom_sf"/>
</dbReference>
<dbReference type="Gene3D" id="2.30.30.100">
    <property type="match status" value="1"/>
</dbReference>
<gene>
    <name evidence="8" type="ORF">BIY29_06235</name>
</gene>
<feature type="domain" description="Lipoprotein YgdI/YgdR-like SH3-like" evidence="7">
    <location>
        <begin position="23"/>
        <end position="71"/>
    </location>
</feature>
<evidence type="ECO:0000259" key="7">
    <source>
        <dbReference type="Pfam" id="PF06004"/>
    </source>
</evidence>
<evidence type="ECO:0000256" key="1">
    <source>
        <dbReference type="ARBA" id="ARBA00022475"/>
    </source>
</evidence>
<feature type="signal peptide" evidence="6">
    <location>
        <begin position="1"/>
        <end position="27"/>
    </location>
</feature>
<keyword evidence="3" id="KW-0472">Membrane</keyword>
<proteinExistence type="predicted"/>
<dbReference type="InterPro" id="IPR047807">
    <property type="entry name" value="YgdI/YgdR-like_SH3-like"/>
</dbReference>
<evidence type="ECO:0000256" key="2">
    <source>
        <dbReference type="ARBA" id="ARBA00022729"/>
    </source>
</evidence>
<dbReference type="Proteomes" id="UP000285648">
    <property type="component" value="Unassembled WGS sequence"/>
</dbReference>
<dbReference type="InterPro" id="IPR010305">
    <property type="entry name" value="YgdI/YgdR-like"/>
</dbReference>
<feature type="chain" id="PRO_5019014093" evidence="6">
    <location>
        <begin position="28"/>
        <end position="72"/>
    </location>
</feature>
<evidence type="ECO:0000256" key="6">
    <source>
        <dbReference type="SAM" id="SignalP"/>
    </source>
</evidence>
<accession>A0A421DQQ5</accession>
<name>A0A421DQQ5_9GAMM</name>
<dbReference type="SUPFAM" id="SSF50182">
    <property type="entry name" value="Sm-like ribonucleoproteins"/>
    <property type="match status" value="1"/>
</dbReference>
<dbReference type="RefSeq" id="WP_205680315.1">
    <property type="nucleotide sequence ID" value="NZ_MJLZ01000010.1"/>
</dbReference>
<evidence type="ECO:0000313" key="8">
    <source>
        <dbReference type="EMBL" id="RLM25881.1"/>
    </source>
</evidence>
<dbReference type="NCBIfam" id="NF033216">
    <property type="entry name" value="lipo_YgdI_YgdR"/>
    <property type="match status" value="1"/>
</dbReference>
<reference evidence="8 9" key="1">
    <citation type="submission" date="2016-09" db="EMBL/GenBank/DDBJ databases">
        <authorList>
            <person name="Doonan J."/>
            <person name="Pachebat J.A."/>
            <person name="Golyshin P.N."/>
            <person name="Denman S."/>
            <person name="Mcdonald J.E."/>
        </authorList>
    </citation>
    <scope>NUCLEOTIDE SEQUENCE [LARGE SCALE GENOMIC DNA]</scope>
    <source>
        <strain evidence="8 9">NCPPB 3934</strain>
    </source>
</reference>
<evidence type="ECO:0000313" key="9">
    <source>
        <dbReference type="Proteomes" id="UP000285648"/>
    </source>
</evidence>
<dbReference type="PROSITE" id="PS51257">
    <property type="entry name" value="PROKAR_LIPOPROTEIN"/>
    <property type="match status" value="1"/>
</dbReference>
<keyword evidence="1" id="KW-1003">Cell membrane</keyword>
<sequence length="72" mass="8126">MKVRMRMAITLALLFTLGGCSSNYVMATKEGQMLLTQSKPVLDNDTGMLSYLDEQGNEKQINRDDISQIIER</sequence>
<dbReference type="EMBL" id="MJLZ01000010">
    <property type="protein sequence ID" value="RLM25881.1"/>
    <property type="molecule type" value="Genomic_DNA"/>
</dbReference>
<organism evidence="8 9">
    <name type="scientific">Brenneria alni</name>
    <dbReference type="NCBI Taxonomy" id="71656"/>
    <lineage>
        <taxon>Bacteria</taxon>
        <taxon>Pseudomonadati</taxon>
        <taxon>Pseudomonadota</taxon>
        <taxon>Gammaproteobacteria</taxon>
        <taxon>Enterobacterales</taxon>
        <taxon>Pectobacteriaceae</taxon>
        <taxon>Brenneria</taxon>
    </lineage>
</organism>